<dbReference type="RefSeq" id="WP_344127454.1">
    <property type="nucleotide sequence ID" value="NZ_BAAARA010000003.1"/>
</dbReference>
<organism evidence="2 3">
    <name type="scientific">Saccharopolyspora halophila</name>
    <dbReference type="NCBI Taxonomy" id="405551"/>
    <lineage>
        <taxon>Bacteria</taxon>
        <taxon>Bacillati</taxon>
        <taxon>Actinomycetota</taxon>
        <taxon>Actinomycetes</taxon>
        <taxon>Pseudonocardiales</taxon>
        <taxon>Pseudonocardiaceae</taxon>
        <taxon>Saccharopolyspora</taxon>
    </lineage>
</organism>
<evidence type="ECO:0000313" key="3">
    <source>
        <dbReference type="Proteomes" id="UP001501218"/>
    </source>
</evidence>
<evidence type="ECO:0000259" key="1">
    <source>
        <dbReference type="Pfam" id="PF05076"/>
    </source>
</evidence>
<reference evidence="2 3" key="1">
    <citation type="journal article" date="2019" name="Int. J. Syst. Evol. Microbiol.">
        <title>The Global Catalogue of Microorganisms (GCM) 10K type strain sequencing project: providing services to taxonomists for standard genome sequencing and annotation.</title>
        <authorList>
            <consortium name="The Broad Institute Genomics Platform"/>
            <consortium name="The Broad Institute Genome Sequencing Center for Infectious Disease"/>
            <person name="Wu L."/>
            <person name="Ma J."/>
        </authorList>
    </citation>
    <scope>NUCLEOTIDE SEQUENCE [LARGE SCALE GENOMIC DNA]</scope>
    <source>
        <strain evidence="2 3">JCM 16221</strain>
    </source>
</reference>
<keyword evidence="3" id="KW-1185">Reference proteome</keyword>
<dbReference type="EMBL" id="BAAARA010000003">
    <property type="protein sequence ID" value="GAA2337393.1"/>
    <property type="molecule type" value="Genomic_DNA"/>
</dbReference>
<dbReference type="Pfam" id="PF05076">
    <property type="entry name" value="SUFU"/>
    <property type="match status" value="1"/>
</dbReference>
<dbReference type="Proteomes" id="UP001501218">
    <property type="component" value="Unassembled WGS sequence"/>
</dbReference>
<proteinExistence type="predicted"/>
<name>A0ABN3FTM7_9PSEU</name>
<evidence type="ECO:0000313" key="2">
    <source>
        <dbReference type="EMBL" id="GAA2337393.1"/>
    </source>
</evidence>
<protein>
    <recommendedName>
        <fullName evidence="1">Suppressor of fused-like domain-containing protein</fullName>
    </recommendedName>
</protein>
<accession>A0ABN3FTM7</accession>
<gene>
    <name evidence="2" type="ORF">GCM10009854_11880</name>
</gene>
<sequence>MSRFSGFPAHVERHIGRIRGAESSITEDGRDRGYSLVLCDHSDGAHVTVLTSGLRDRTAGAPLPQELLCTLRAENELYAKHLVGVIAELLTESNSRVGYGALIMNDRVLLPDSEIAGALAAPHPYLDDEFDVLLDGGEPVLQLITLIPIARGEAQLISRYGRDALYDKWEALDVDLVDLNRPTATA</sequence>
<comment type="caution">
    <text evidence="2">The sequence shown here is derived from an EMBL/GenBank/DDBJ whole genome shotgun (WGS) entry which is preliminary data.</text>
</comment>
<feature type="domain" description="Suppressor of fused-like" evidence="1">
    <location>
        <begin position="38"/>
        <end position="182"/>
    </location>
</feature>
<dbReference type="InterPro" id="IPR020941">
    <property type="entry name" value="SUFU-like_domain"/>
</dbReference>